<organism evidence="2 3">
    <name type="scientific">Thermothelomyces thermophilus (strain ATCC 42464 / BCRC 31852 / DSM 1799)</name>
    <name type="common">Sporotrichum thermophile</name>
    <dbReference type="NCBI Taxonomy" id="573729"/>
    <lineage>
        <taxon>Eukaryota</taxon>
        <taxon>Fungi</taxon>
        <taxon>Dikarya</taxon>
        <taxon>Ascomycota</taxon>
        <taxon>Pezizomycotina</taxon>
        <taxon>Sordariomycetes</taxon>
        <taxon>Sordariomycetidae</taxon>
        <taxon>Sordariales</taxon>
        <taxon>Chaetomiaceae</taxon>
        <taxon>Thermothelomyces</taxon>
    </lineage>
</organism>
<dbReference type="VEuPathDB" id="FungiDB:MYCTH_2308115"/>
<reference evidence="2 3" key="1">
    <citation type="journal article" date="2011" name="Nat. Biotechnol.">
        <title>Comparative genomic analysis of the thermophilic biomass-degrading fungi Myceliophthora thermophila and Thielavia terrestris.</title>
        <authorList>
            <person name="Berka R.M."/>
            <person name="Grigoriev I.V."/>
            <person name="Otillar R."/>
            <person name="Salamov A."/>
            <person name="Grimwood J."/>
            <person name="Reid I."/>
            <person name="Ishmael N."/>
            <person name="John T."/>
            <person name="Darmond C."/>
            <person name="Moisan M.-C."/>
            <person name="Henrissat B."/>
            <person name="Coutinho P.M."/>
            <person name="Lombard V."/>
            <person name="Natvig D.O."/>
            <person name="Lindquist E."/>
            <person name="Schmutz J."/>
            <person name="Lucas S."/>
            <person name="Harris P."/>
            <person name="Powlowski J."/>
            <person name="Bellemare A."/>
            <person name="Taylor D."/>
            <person name="Butler G."/>
            <person name="de Vries R.P."/>
            <person name="Allijn I.E."/>
            <person name="van den Brink J."/>
            <person name="Ushinsky S."/>
            <person name="Storms R."/>
            <person name="Powell A.J."/>
            <person name="Paulsen I.T."/>
            <person name="Elbourne L.D.H."/>
            <person name="Baker S.E."/>
            <person name="Magnuson J."/>
            <person name="LaBoissiere S."/>
            <person name="Clutterbuck A.J."/>
            <person name="Martinez D."/>
            <person name="Wogulis M."/>
            <person name="de Leon A.L."/>
            <person name="Rey M.W."/>
            <person name="Tsang A."/>
        </authorList>
    </citation>
    <scope>NUCLEOTIDE SEQUENCE [LARGE SCALE GENOMIC DNA]</scope>
    <source>
        <strain evidence="3">ATCC 42464 / BCRC 31852 / DSM 1799</strain>
    </source>
</reference>
<sequence>MKVWTRSSSTLELSSNDLPKKKSLLDTSPSGFANSPPPDAPPDGLCDVLPNNDAAGAEPDGSGDAPLPKSPPPDAPPDSLGDLVHLWGFKQQQLERELSRWELVQSEEFP</sequence>
<feature type="compositionally biased region" description="Polar residues" evidence="1">
    <location>
        <begin position="1"/>
        <end position="17"/>
    </location>
</feature>
<name>G2QJ76_THET4</name>
<dbReference type="InParanoid" id="G2QJ76"/>
<evidence type="ECO:0000313" key="3">
    <source>
        <dbReference type="Proteomes" id="UP000007322"/>
    </source>
</evidence>
<dbReference type="Proteomes" id="UP000007322">
    <property type="component" value="Chromosome 5"/>
</dbReference>
<dbReference type="HOGENOM" id="CLU_2172813_0_0_1"/>
<evidence type="ECO:0000256" key="1">
    <source>
        <dbReference type="SAM" id="MobiDB-lite"/>
    </source>
</evidence>
<feature type="region of interest" description="Disordered" evidence="1">
    <location>
        <begin position="1"/>
        <end position="82"/>
    </location>
</feature>
<protein>
    <submittedName>
        <fullName evidence="2">Uncharacterized protein</fullName>
    </submittedName>
</protein>
<dbReference type="EMBL" id="CP003006">
    <property type="protein sequence ID" value="AEO59651.1"/>
    <property type="molecule type" value="Genomic_DNA"/>
</dbReference>
<gene>
    <name evidence="2" type="ORF">MYCTH_2308115</name>
</gene>
<accession>G2QJ76</accession>
<evidence type="ECO:0000313" key="2">
    <source>
        <dbReference type="EMBL" id="AEO59651.1"/>
    </source>
</evidence>
<dbReference type="GeneID" id="11511504"/>
<dbReference type="RefSeq" id="XP_003664896.1">
    <property type="nucleotide sequence ID" value="XM_003664848.1"/>
</dbReference>
<keyword evidence="3" id="KW-1185">Reference proteome</keyword>
<dbReference type="AlphaFoldDB" id="G2QJ76"/>
<dbReference type="KEGG" id="mtm:MYCTH_2308115"/>
<proteinExistence type="predicted"/>